<dbReference type="EMBL" id="CAJPIZ010035490">
    <property type="protein sequence ID" value="CAG2120788.1"/>
    <property type="molecule type" value="Genomic_DNA"/>
</dbReference>
<reference evidence="2" key="1">
    <citation type="submission" date="2020-11" db="EMBL/GenBank/DDBJ databases">
        <authorList>
            <person name="Tran Van P."/>
        </authorList>
    </citation>
    <scope>NUCLEOTIDE SEQUENCE</scope>
</reference>
<dbReference type="EMBL" id="OC890065">
    <property type="protein sequence ID" value="CAD7645926.1"/>
    <property type="molecule type" value="Genomic_DNA"/>
</dbReference>
<keyword evidence="3" id="KW-1185">Reference proteome</keyword>
<dbReference type="Proteomes" id="UP000759131">
    <property type="component" value="Unassembled WGS sequence"/>
</dbReference>
<protein>
    <recommendedName>
        <fullName evidence="4">PH domain-containing protein</fullName>
    </recommendedName>
</protein>
<evidence type="ECO:0000313" key="3">
    <source>
        <dbReference type="Proteomes" id="UP000759131"/>
    </source>
</evidence>
<feature type="compositionally biased region" description="Basic residues" evidence="1">
    <location>
        <begin position="115"/>
        <end position="128"/>
    </location>
</feature>
<gene>
    <name evidence="2" type="ORF">OSB1V03_LOCUS20734</name>
</gene>
<feature type="region of interest" description="Disordered" evidence="1">
    <location>
        <begin position="111"/>
        <end position="137"/>
    </location>
</feature>
<proteinExistence type="predicted"/>
<dbReference type="OrthoDB" id="6020914at2759"/>
<sequence length="165" mass="18008">MDNTSILEMHNNQHDIKANCTPLLALELNETVHIGIASESHRFSNVLVLVCNGRAPLLLAADDEMGARSWLLALDLTAQSRNTDTGLMSVMSTSAKYMWNNNSCQNTVCTTHSDRHSHHHTAGHHTHHQNSESDDSTNGSACSCAPAFVRESSGFSDPTHGMSRL</sequence>
<evidence type="ECO:0008006" key="4">
    <source>
        <dbReference type="Google" id="ProtNLM"/>
    </source>
</evidence>
<accession>A0A7R9QIC3</accession>
<evidence type="ECO:0000313" key="2">
    <source>
        <dbReference type="EMBL" id="CAD7645926.1"/>
    </source>
</evidence>
<feature type="non-terminal residue" evidence="2">
    <location>
        <position position="165"/>
    </location>
</feature>
<name>A0A7R9QIC3_9ACAR</name>
<organism evidence="2">
    <name type="scientific">Medioppia subpectinata</name>
    <dbReference type="NCBI Taxonomy" id="1979941"/>
    <lineage>
        <taxon>Eukaryota</taxon>
        <taxon>Metazoa</taxon>
        <taxon>Ecdysozoa</taxon>
        <taxon>Arthropoda</taxon>
        <taxon>Chelicerata</taxon>
        <taxon>Arachnida</taxon>
        <taxon>Acari</taxon>
        <taxon>Acariformes</taxon>
        <taxon>Sarcoptiformes</taxon>
        <taxon>Oribatida</taxon>
        <taxon>Brachypylina</taxon>
        <taxon>Oppioidea</taxon>
        <taxon>Oppiidae</taxon>
        <taxon>Medioppia</taxon>
    </lineage>
</organism>
<dbReference type="AlphaFoldDB" id="A0A7R9QIC3"/>
<dbReference type="SUPFAM" id="SSF50729">
    <property type="entry name" value="PH domain-like"/>
    <property type="match status" value="1"/>
</dbReference>
<evidence type="ECO:0000256" key="1">
    <source>
        <dbReference type="SAM" id="MobiDB-lite"/>
    </source>
</evidence>